<evidence type="ECO:0008006" key="5">
    <source>
        <dbReference type="Google" id="ProtNLM"/>
    </source>
</evidence>
<dbReference type="RefSeq" id="WP_344494057.1">
    <property type="nucleotide sequence ID" value="NZ_BAAAUD010000021.1"/>
</dbReference>
<evidence type="ECO:0000256" key="2">
    <source>
        <dbReference type="SAM" id="Phobius"/>
    </source>
</evidence>
<keyword evidence="2" id="KW-1133">Transmembrane helix</keyword>
<protein>
    <recommendedName>
        <fullName evidence="5">Alanine-rich protein</fullName>
    </recommendedName>
</protein>
<organism evidence="3 4">
    <name type="scientific">Streptomyces enissocaesilis</name>
    <dbReference type="NCBI Taxonomy" id="332589"/>
    <lineage>
        <taxon>Bacteria</taxon>
        <taxon>Bacillati</taxon>
        <taxon>Actinomycetota</taxon>
        <taxon>Actinomycetes</taxon>
        <taxon>Kitasatosporales</taxon>
        <taxon>Streptomycetaceae</taxon>
        <taxon>Streptomyces</taxon>
        <taxon>Streptomyces rochei group</taxon>
    </lineage>
</organism>
<dbReference type="Proteomes" id="UP001500403">
    <property type="component" value="Unassembled WGS sequence"/>
</dbReference>
<dbReference type="InterPro" id="IPR022062">
    <property type="entry name" value="DUF3618"/>
</dbReference>
<proteinExistence type="predicted"/>
<feature type="region of interest" description="Disordered" evidence="1">
    <location>
        <begin position="64"/>
        <end position="97"/>
    </location>
</feature>
<feature type="transmembrane region" description="Helical" evidence="2">
    <location>
        <begin position="103"/>
        <end position="120"/>
    </location>
</feature>
<feature type="compositionally biased region" description="Basic and acidic residues" evidence="1">
    <location>
        <begin position="15"/>
        <end position="26"/>
    </location>
</feature>
<dbReference type="Pfam" id="PF12277">
    <property type="entry name" value="DUF3618"/>
    <property type="match status" value="1"/>
</dbReference>
<feature type="region of interest" description="Disordered" evidence="1">
    <location>
        <begin position="1"/>
        <end position="26"/>
    </location>
</feature>
<sequence>MTDKARDNSSTPDPDELRTQVERTREELGRTVEALAAKADVKAQAQQKAAKVKGLVHDKAASANEQLTETAHTLGRKIHDKTPQAGSREGRTEGAGAHTTRNLLVLAGVGVTALAMIVVVRRSRRC</sequence>
<name>A0ABN3X5F0_9ACTN</name>
<evidence type="ECO:0000313" key="4">
    <source>
        <dbReference type="Proteomes" id="UP001500403"/>
    </source>
</evidence>
<keyword evidence="4" id="KW-1185">Reference proteome</keyword>
<keyword evidence="2" id="KW-0472">Membrane</keyword>
<accession>A0ABN3X5F0</accession>
<comment type="caution">
    <text evidence="3">The sequence shown here is derived from an EMBL/GenBank/DDBJ whole genome shotgun (WGS) entry which is preliminary data.</text>
</comment>
<reference evidence="3 4" key="1">
    <citation type="journal article" date="2019" name="Int. J. Syst. Evol. Microbiol.">
        <title>The Global Catalogue of Microorganisms (GCM) 10K type strain sequencing project: providing services to taxonomists for standard genome sequencing and annotation.</title>
        <authorList>
            <consortium name="The Broad Institute Genomics Platform"/>
            <consortium name="The Broad Institute Genome Sequencing Center for Infectious Disease"/>
            <person name="Wu L."/>
            <person name="Ma J."/>
        </authorList>
    </citation>
    <scope>NUCLEOTIDE SEQUENCE [LARGE SCALE GENOMIC DNA]</scope>
    <source>
        <strain evidence="3 4">JCM 9088</strain>
    </source>
</reference>
<evidence type="ECO:0000256" key="1">
    <source>
        <dbReference type="SAM" id="MobiDB-lite"/>
    </source>
</evidence>
<evidence type="ECO:0000313" key="3">
    <source>
        <dbReference type="EMBL" id="GAA2937008.1"/>
    </source>
</evidence>
<gene>
    <name evidence="3" type="ORF">GCM10010446_22770</name>
</gene>
<keyword evidence="2" id="KW-0812">Transmembrane</keyword>
<dbReference type="EMBL" id="BAAAUD010000021">
    <property type="protein sequence ID" value="GAA2937008.1"/>
    <property type="molecule type" value="Genomic_DNA"/>
</dbReference>